<dbReference type="InterPro" id="IPR006598">
    <property type="entry name" value="CAP10"/>
</dbReference>
<dbReference type="Proteomes" id="UP001530377">
    <property type="component" value="Unassembled WGS sequence"/>
</dbReference>
<evidence type="ECO:0000256" key="3">
    <source>
        <dbReference type="SAM" id="MobiDB-lite"/>
    </source>
</evidence>
<dbReference type="SMART" id="SM00672">
    <property type="entry name" value="CAP10"/>
    <property type="match status" value="1"/>
</dbReference>
<comment type="similarity">
    <text evidence="1">Belongs to the glycosyltransferase 90 family.</text>
</comment>
<name>A0ABD3SS16_9STRA</name>
<dbReference type="EMBL" id="JALLPB020000007">
    <property type="protein sequence ID" value="KAL3827155.1"/>
    <property type="molecule type" value="Genomic_DNA"/>
</dbReference>
<evidence type="ECO:0000313" key="6">
    <source>
        <dbReference type="EMBL" id="KAL3827155.1"/>
    </source>
</evidence>
<keyword evidence="7" id="KW-1185">Reference proteome</keyword>
<feature type="region of interest" description="Disordered" evidence="3">
    <location>
        <begin position="7"/>
        <end position="74"/>
    </location>
</feature>
<gene>
    <name evidence="6" type="ORF">ACHAXA_006710</name>
</gene>
<protein>
    <recommendedName>
        <fullName evidence="5">Glycosyl transferase CAP10 domain-containing protein</fullName>
    </recommendedName>
</protein>
<evidence type="ECO:0000256" key="4">
    <source>
        <dbReference type="SAM" id="Phobius"/>
    </source>
</evidence>
<keyword evidence="2" id="KW-0808">Transferase</keyword>
<proteinExistence type="inferred from homology"/>
<reference evidence="6 7" key="1">
    <citation type="submission" date="2024-10" db="EMBL/GenBank/DDBJ databases">
        <title>Updated reference genomes for cyclostephanoid diatoms.</title>
        <authorList>
            <person name="Roberts W.R."/>
            <person name="Alverson A.J."/>
        </authorList>
    </citation>
    <scope>NUCLEOTIDE SEQUENCE [LARGE SCALE GENOMIC DNA]</scope>
    <source>
        <strain evidence="6 7">AJA228-03</strain>
    </source>
</reference>
<evidence type="ECO:0000313" key="7">
    <source>
        <dbReference type="Proteomes" id="UP001530377"/>
    </source>
</evidence>
<dbReference type="AlphaFoldDB" id="A0ABD3SS16"/>
<feature type="transmembrane region" description="Helical" evidence="4">
    <location>
        <begin position="110"/>
        <end position="131"/>
    </location>
</feature>
<keyword evidence="4" id="KW-1133">Transmembrane helix</keyword>
<feature type="compositionally biased region" description="Low complexity" evidence="3">
    <location>
        <begin position="152"/>
        <end position="161"/>
    </location>
</feature>
<feature type="domain" description="Glycosyl transferase CAP10" evidence="5">
    <location>
        <begin position="465"/>
        <end position="685"/>
    </location>
</feature>
<feature type="compositionally biased region" description="Acidic residues" evidence="3">
    <location>
        <begin position="43"/>
        <end position="52"/>
    </location>
</feature>
<comment type="caution">
    <text evidence="6">The sequence shown here is derived from an EMBL/GenBank/DDBJ whole genome shotgun (WGS) entry which is preliminary data.</text>
</comment>
<dbReference type="GO" id="GO:0016740">
    <property type="term" value="F:transferase activity"/>
    <property type="evidence" value="ECO:0007669"/>
    <property type="project" value="UniProtKB-KW"/>
</dbReference>
<keyword evidence="4" id="KW-0812">Transmembrane</keyword>
<evidence type="ECO:0000256" key="2">
    <source>
        <dbReference type="ARBA" id="ARBA00022679"/>
    </source>
</evidence>
<dbReference type="PANTHER" id="PTHR12203:SF35">
    <property type="entry name" value="PROTEIN O-GLUCOSYLTRANSFERASE 1"/>
    <property type="match status" value="1"/>
</dbReference>
<dbReference type="PANTHER" id="PTHR12203">
    <property type="entry name" value="KDEL LYS-ASP-GLU-LEU CONTAINING - RELATED"/>
    <property type="match status" value="1"/>
</dbReference>
<accession>A0ABD3SS16</accession>
<evidence type="ECO:0000259" key="5">
    <source>
        <dbReference type="SMART" id="SM00672"/>
    </source>
</evidence>
<organism evidence="6 7">
    <name type="scientific">Cyclostephanos tholiformis</name>
    <dbReference type="NCBI Taxonomy" id="382380"/>
    <lineage>
        <taxon>Eukaryota</taxon>
        <taxon>Sar</taxon>
        <taxon>Stramenopiles</taxon>
        <taxon>Ochrophyta</taxon>
        <taxon>Bacillariophyta</taxon>
        <taxon>Coscinodiscophyceae</taxon>
        <taxon>Thalassiosirophycidae</taxon>
        <taxon>Stephanodiscales</taxon>
        <taxon>Stephanodiscaceae</taxon>
        <taxon>Cyclostephanos</taxon>
    </lineage>
</organism>
<sequence>MTTLILLNNISPTLRRPPPHPPSSTDLEGARMIHSQKTSTMHDDDDDDDVNSDENYNGLVISSSSAGGRRGGGGGIGTMVLREIFSTGNNDAARSSSSSSSRRRRRRRKLMTLLLPVMTSSLCLAPAVILISNDDDAKSSLERKMRKMRRASSSSSSSSSSNADVLFAANVRSSRIKADNDEDGGGRRRVGMAVDAHDGGYDDDIIRPKTNWLSMISRVVLNGAWRHESRYPIPDDIDEPLRRLFDPIESMMTSNRVPPYSLADVVHAVPHFRDNLAVIVYDPRDDVFVMHYPIGMTWTKGCKKLVTSFEILANSLRIMFPERFDPTATPVVPELAMAISSGDYPSLHWNECMRSGDRDCDDGDDDVGGSSPSTVLHFGSVFRSSALLPVTMLPMPMPQWNHLHCFHYWTLHRKICPYYLPRDTDNSDGLMNADILGLRYDDLIPQVIWRGSDFTYLGRFHPELRRPDFDADIAARIDATSSSSSRVSATTRSAAVDAILDIYDELLPRWKGVALTAEAERDAERHNNKDDKIAQGTLARGGGGVTLPWCNMKFSSIAKTSGPNTPPVEVEYRRFVEYGIPAAGEAMDIETLGTYRYHIDIGGGGGTTWSGTLEKLGLPGVLFHHVTPTMDYIHDLLTPWVHYIPVEADLRDLREKYEWAEAHPRHAERISAAATALVMSLGTPDGFGAMHRKYYEEPLRRVMESYRPLSVDGIDWREALPGMGGDGLRPILQCGGYYHHDCTRLLDKKYLTHNTIMGTEGMEVDGG</sequence>
<dbReference type="Pfam" id="PF05686">
    <property type="entry name" value="Glyco_transf_90"/>
    <property type="match status" value="1"/>
</dbReference>
<dbReference type="InterPro" id="IPR051091">
    <property type="entry name" value="O-Glucosyltr/Glycosyltrsf_90"/>
</dbReference>
<feature type="region of interest" description="Disordered" evidence="3">
    <location>
        <begin position="142"/>
        <end position="161"/>
    </location>
</feature>
<evidence type="ECO:0000256" key="1">
    <source>
        <dbReference type="ARBA" id="ARBA00010118"/>
    </source>
</evidence>
<keyword evidence="4" id="KW-0472">Membrane</keyword>